<feature type="transmembrane region" description="Helical" evidence="1">
    <location>
        <begin position="265"/>
        <end position="283"/>
    </location>
</feature>
<dbReference type="Pfam" id="PF19632">
    <property type="entry name" value="DUF6136"/>
    <property type="match status" value="1"/>
</dbReference>
<proteinExistence type="predicted"/>
<reference evidence="2 3" key="1">
    <citation type="submission" date="2016-09" db="EMBL/GenBank/DDBJ databases">
        <title>Alteromonas lipolytica, a new species isolated from sea water.</title>
        <authorList>
            <person name="Wu Y.-H."/>
            <person name="Cheng H."/>
            <person name="Xu X.-W."/>
        </authorList>
    </citation>
    <scope>NUCLEOTIDE SEQUENCE [LARGE SCALE GENOMIC DNA]</scope>
    <source>
        <strain evidence="2 3">JW12</strain>
    </source>
</reference>
<feature type="transmembrane region" description="Helical" evidence="1">
    <location>
        <begin position="357"/>
        <end position="375"/>
    </location>
</feature>
<feature type="transmembrane region" description="Helical" evidence="1">
    <location>
        <begin position="181"/>
        <end position="205"/>
    </location>
</feature>
<feature type="transmembrane region" description="Helical" evidence="1">
    <location>
        <begin position="25"/>
        <end position="48"/>
    </location>
</feature>
<feature type="transmembrane region" description="Helical" evidence="1">
    <location>
        <begin position="141"/>
        <end position="161"/>
    </location>
</feature>
<name>A0A1E8FF10_9ALTE</name>
<organism evidence="2 3">
    <name type="scientific">Alteromonas lipolytica</name>
    <dbReference type="NCBI Taxonomy" id="1856405"/>
    <lineage>
        <taxon>Bacteria</taxon>
        <taxon>Pseudomonadati</taxon>
        <taxon>Pseudomonadota</taxon>
        <taxon>Gammaproteobacteria</taxon>
        <taxon>Alteromonadales</taxon>
        <taxon>Alteromonadaceae</taxon>
        <taxon>Alteromonas/Salinimonas group</taxon>
        <taxon>Alteromonas</taxon>
    </lineage>
</organism>
<feature type="transmembrane region" description="Helical" evidence="1">
    <location>
        <begin position="320"/>
        <end position="345"/>
    </location>
</feature>
<keyword evidence="1" id="KW-1133">Transmembrane helix</keyword>
<dbReference type="Proteomes" id="UP000176037">
    <property type="component" value="Unassembled WGS sequence"/>
</dbReference>
<dbReference type="AlphaFoldDB" id="A0A1E8FF10"/>
<evidence type="ECO:0000313" key="2">
    <source>
        <dbReference type="EMBL" id="OFI34356.1"/>
    </source>
</evidence>
<dbReference type="STRING" id="1856405.BFC17_18390"/>
<feature type="transmembrane region" description="Helical" evidence="1">
    <location>
        <begin position="109"/>
        <end position="129"/>
    </location>
</feature>
<keyword evidence="1" id="KW-0472">Membrane</keyword>
<accession>A0A1E8FF10</accession>
<keyword evidence="3" id="KW-1185">Reference proteome</keyword>
<evidence type="ECO:0000313" key="3">
    <source>
        <dbReference type="Proteomes" id="UP000176037"/>
    </source>
</evidence>
<dbReference type="RefSeq" id="WP_070176472.1">
    <property type="nucleotide sequence ID" value="NZ_BMJR01000009.1"/>
</dbReference>
<comment type="caution">
    <text evidence="2">The sequence shown here is derived from an EMBL/GenBank/DDBJ whole genome shotgun (WGS) entry which is preliminary data.</text>
</comment>
<dbReference type="InterPro" id="IPR045614">
    <property type="entry name" value="DUF6136"/>
</dbReference>
<protein>
    <submittedName>
        <fullName evidence="2">Uncharacterized protein</fullName>
    </submittedName>
</protein>
<gene>
    <name evidence="2" type="ORF">BFC17_18390</name>
</gene>
<sequence length="376" mass="41956">MTYWQFRRRLYQHALKQWLDSLTQVGTGIVALFPMAMYALLLLPLLALGVLGDKDAAGQSYFFTLWGYLLLCYCWISMQKEALTGADYNLYDSSLPVSPGQRAVTNLGLLLYAANVFIAAPLVVLLVMVVSHAVELVTTPIAEVVTQLFPLTALLLLAFYYCRSALGTQRPWLSLFLLPLVVMPWLASLATPAMCLIVVPVAILIERWIKLPSWPLTFLPDDLWRLFLQQDLSTGRPTILRGVVILLLLILGAIFVQHISPDARGAASAFFAVVLGIISATKLLELQSMRQRLELYLATLPVSSSSITFQSLGYCLFFSLPFIVLMLLFSLFDLSHWCLFLLIYVATQAGILLRPNYYLAFPLVAGILVLVIFLLV</sequence>
<feature type="transmembrane region" description="Helical" evidence="1">
    <location>
        <begin position="239"/>
        <end position="259"/>
    </location>
</feature>
<evidence type="ECO:0000256" key="1">
    <source>
        <dbReference type="SAM" id="Phobius"/>
    </source>
</evidence>
<keyword evidence="1" id="KW-0812">Transmembrane</keyword>
<feature type="transmembrane region" description="Helical" evidence="1">
    <location>
        <begin position="60"/>
        <end position="78"/>
    </location>
</feature>
<dbReference type="OrthoDB" id="6383693at2"/>
<dbReference type="EMBL" id="MJIC01000013">
    <property type="protein sequence ID" value="OFI34356.1"/>
    <property type="molecule type" value="Genomic_DNA"/>
</dbReference>